<name>A0A1B0C5X9_9MUSC</name>
<dbReference type="EnsemblMetazoa" id="GPPI050029-RA">
    <property type="protein sequence ID" value="GPPI050029-PA"/>
    <property type="gene ID" value="GPPI050029"/>
</dbReference>
<evidence type="ECO:0000313" key="2">
    <source>
        <dbReference type="Proteomes" id="UP000092460"/>
    </source>
</evidence>
<proteinExistence type="predicted"/>
<organism evidence="1 2">
    <name type="scientific">Glossina palpalis gambiensis</name>
    <dbReference type="NCBI Taxonomy" id="67801"/>
    <lineage>
        <taxon>Eukaryota</taxon>
        <taxon>Metazoa</taxon>
        <taxon>Ecdysozoa</taxon>
        <taxon>Arthropoda</taxon>
        <taxon>Hexapoda</taxon>
        <taxon>Insecta</taxon>
        <taxon>Pterygota</taxon>
        <taxon>Neoptera</taxon>
        <taxon>Endopterygota</taxon>
        <taxon>Diptera</taxon>
        <taxon>Brachycera</taxon>
        <taxon>Muscomorpha</taxon>
        <taxon>Hippoboscoidea</taxon>
        <taxon>Glossinidae</taxon>
        <taxon>Glossina</taxon>
    </lineage>
</organism>
<sequence>MYCKIINFNEQHPCTTTDIEVVLLPTTPTCTVNHLALTISGKYKPDLRLFNVSKSQQHSSTSASFQTENAYTACWAAVGFQGNINQRT</sequence>
<dbReference type="EMBL" id="JXJN01026316">
    <property type="status" value="NOT_ANNOTATED_CDS"/>
    <property type="molecule type" value="Genomic_DNA"/>
</dbReference>
<protein>
    <submittedName>
        <fullName evidence="1">Uncharacterized protein</fullName>
    </submittedName>
</protein>
<dbReference type="EMBL" id="JXJN01026317">
    <property type="status" value="NOT_ANNOTATED_CDS"/>
    <property type="molecule type" value="Genomic_DNA"/>
</dbReference>
<dbReference type="VEuPathDB" id="VectorBase:GPPI050029"/>
<dbReference type="Proteomes" id="UP000092460">
    <property type="component" value="Unassembled WGS sequence"/>
</dbReference>
<dbReference type="AlphaFoldDB" id="A0A1B0C5X9"/>
<evidence type="ECO:0000313" key="1">
    <source>
        <dbReference type="EnsemblMetazoa" id="GPPI050029-PA"/>
    </source>
</evidence>
<reference evidence="2" key="1">
    <citation type="submission" date="2015-01" db="EMBL/GenBank/DDBJ databases">
        <authorList>
            <person name="Aksoy S."/>
            <person name="Warren W."/>
            <person name="Wilson R.K."/>
        </authorList>
    </citation>
    <scope>NUCLEOTIDE SEQUENCE [LARGE SCALE GENOMIC DNA]</scope>
    <source>
        <strain evidence="2">IAEA</strain>
    </source>
</reference>
<keyword evidence="2" id="KW-1185">Reference proteome</keyword>
<accession>A0A1B0C5X9</accession>
<reference evidence="1" key="2">
    <citation type="submission" date="2020-05" db="UniProtKB">
        <authorList>
            <consortium name="EnsemblMetazoa"/>
        </authorList>
    </citation>
    <scope>IDENTIFICATION</scope>
    <source>
        <strain evidence="1">IAEA</strain>
    </source>
</reference>